<dbReference type="AlphaFoldDB" id="A0A7J5JVW0"/>
<proteinExistence type="predicted"/>
<sequence>MKNNIKRKVFTCKAVEASLTSLARLVKSEKELEELIERLNIIIRPMGNKQYVCEAVYSYACDNGKIIEEFTTGKWKFMIMAEQAVKKQPHILHKIETEGLNVDDIDAALGEIRERLGCKVCKLYSNGLENYIVEGDDFISYPNTFQRIGWAVLSHELYD</sequence>
<organism evidence="1 2">
    <name type="scientific">Bacteroides thetaiotaomicron</name>
    <dbReference type="NCBI Taxonomy" id="818"/>
    <lineage>
        <taxon>Bacteria</taxon>
        <taxon>Pseudomonadati</taxon>
        <taxon>Bacteroidota</taxon>
        <taxon>Bacteroidia</taxon>
        <taxon>Bacteroidales</taxon>
        <taxon>Bacteroidaceae</taxon>
        <taxon>Bacteroides</taxon>
    </lineage>
</organism>
<evidence type="ECO:0000313" key="2">
    <source>
        <dbReference type="Proteomes" id="UP000436825"/>
    </source>
</evidence>
<name>A0A7J5JVW0_BACT4</name>
<comment type="caution">
    <text evidence="1">The sequence shown here is derived from an EMBL/GenBank/DDBJ whole genome shotgun (WGS) entry which is preliminary data.</text>
</comment>
<reference evidence="1 2" key="1">
    <citation type="journal article" date="2019" name="Nat. Med.">
        <title>A library of human gut bacterial isolates paired with longitudinal multiomics data enables mechanistic microbiome research.</title>
        <authorList>
            <person name="Poyet M."/>
            <person name="Groussin M."/>
            <person name="Gibbons S.M."/>
            <person name="Avila-Pacheco J."/>
            <person name="Jiang X."/>
            <person name="Kearney S.M."/>
            <person name="Perrotta A.R."/>
            <person name="Berdy B."/>
            <person name="Zhao S."/>
            <person name="Lieberman T.D."/>
            <person name="Swanson P.K."/>
            <person name="Smith M."/>
            <person name="Roesemann S."/>
            <person name="Alexander J.E."/>
            <person name="Rich S.A."/>
            <person name="Livny J."/>
            <person name="Vlamakis H."/>
            <person name="Clish C."/>
            <person name="Bullock K."/>
            <person name="Deik A."/>
            <person name="Scott J."/>
            <person name="Pierce K.A."/>
            <person name="Xavier R.J."/>
            <person name="Alm E.J."/>
        </authorList>
    </citation>
    <scope>NUCLEOTIDE SEQUENCE [LARGE SCALE GENOMIC DNA]</scope>
    <source>
        <strain evidence="1 2">BIOML-A160</strain>
    </source>
</reference>
<evidence type="ECO:0000313" key="1">
    <source>
        <dbReference type="EMBL" id="KAB4455182.1"/>
    </source>
</evidence>
<gene>
    <name evidence="1" type="ORF">GAN75_15355</name>
</gene>
<dbReference type="RefSeq" id="WP_211479241.1">
    <property type="nucleotide sequence ID" value="NZ_CP072224.1"/>
</dbReference>
<dbReference type="Proteomes" id="UP000436825">
    <property type="component" value="Unassembled WGS sequence"/>
</dbReference>
<protein>
    <submittedName>
        <fullName evidence="1">Uncharacterized protein</fullName>
    </submittedName>
</protein>
<accession>A0A7J5JVW0</accession>
<dbReference type="EMBL" id="WCRW01000009">
    <property type="protein sequence ID" value="KAB4455182.1"/>
    <property type="molecule type" value="Genomic_DNA"/>
</dbReference>